<dbReference type="Pfam" id="PF25106">
    <property type="entry name" value="VWA_4"/>
    <property type="match status" value="1"/>
</dbReference>
<evidence type="ECO:0008006" key="13">
    <source>
        <dbReference type="Google" id="ProtNLM"/>
    </source>
</evidence>
<keyword evidence="12" id="KW-1185">Reference proteome</keyword>
<evidence type="ECO:0000256" key="3">
    <source>
        <dbReference type="ARBA" id="ARBA00022729"/>
    </source>
</evidence>
<evidence type="ECO:0000313" key="12">
    <source>
        <dbReference type="Proteomes" id="UP000005408"/>
    </source>
</evidence>
<reference evidence="11" key="1">
    <citation type="submission" date="2022-08" db="UniProtKB">
        <authorList>
            <consortium name="EnsemblMetazoa"/>
        </authorList>
    </citation>
    <scope>IDENTIFICATION</scope>
    <source>
        <strain evidence="11">05x7-T-G4-1.051#20</strain>
    </source>
</reference>
<evidence type="ECO:0000256" key="1">
    <source>
        <dbReference type="ARBA" id="ARBA00004613"/>
    </source>
</evidence>
<keyword evidence="6" id="KW-0472">Membrane</keyword>
<dbReference type="OrthoDB" id="6101840at2759"/>
<evidence type="ECO:0000256" key="5">
    <source>
        <dbReference type="SAM" id="MobiDB-lite"/>
    </source>
</evidence>
<feature type="region of interest" description="Disordered" evidence="5">
    <location>
        <begin position="1012"/>
        <end position="1044"/>
    </location>
</feature>
<evidence type="ECO:0000259" key="8">
    <source>
        <dbReference type="Pfam" id="PF23560"/>
    </source>
</evidence>
<evidence type="ECO:0000259" key="10">
    <source>
        <dbReference type="Pfam" id="PF25107"/>
    </source>
</evidence>
<feature type="chain" id="PRO_5042431277" description="VWFA domain-containing protein" evidence="7">
    <location>
        <begin position="24"/>
        <end position="1044"/>
    </location>
</feature>
<dbReference type="Pfam" id="PF23560">
    <property type="entry name" value="GBD_Hemicentin"/>
    <property type="match status" value="1"/>
</dbReference>
<keyword evidence="6" id="KW-1133">Transmembrane helix</keyword>
<accession>A0A8W8K8W7</accession>
<feature type="transmembrane region" description="Helical" evidence="6">
    <location>
        <begin position="980"/>
        <end position="1001"/>
    </location>
</feature>
<dbReference type="AlphaFoldDB" id="A0A8W8K8W7"/>
<feature type="domain" description="Hemicentin-1-like von Willebrand factor A" evidence="9">
    <location>
        <begin position="333"/>
        <end position="476"/>
    </location>
</feature>
<name>A0A8W8K8W7_MAGGI</name>
<keyword evidence="4" id="KW-0325">Glycoprotein</keyword>
<dbReference type="InterPro" id="IPR056861">
    <property type="entry name" value="HMCN1-like_VWA"/>
</dbReference>
<dbReference type="PANTHER" id="PTHR14905">
    <property type="entry name" value="NG37"/>
    <property type="match status" value="1"/>
</dbReference>
<dbReference type="InterPro" id="IPR056475">
    <property type="entry name" value="GBD_Hemicentin/VWA7"/>
</dbReference>
<proteinExistence type="predicted"/>
<dbReference type="OMA" id="IITRGMS"/>
<keyword evidence="6" id="KW-0812">Transmembrane</keyword>
<keyword evidence="2" id="KW-0964">Secreted</keyword>
<protein>
    <recommendedName>
        <fullName evidence="13">VWFA domain-containing protein</fullName>
    </recommendedName>
</protein>
<dbReference type="GO" id="GO:0005576">
    <property type="term" value="C:extracellular region"/>
    <property type="evidence" value="ECO:0007669"/>
    <property type="project" value="UniProtKB-SubCell"/>
</dbReference>
<organism evidence="11 12">
    <name type="scientific">Magallana gigas</name>
    <name type="common">Pacific oyster</name>
    <name type="synonym">Crassostrea gigas</name>
    <dbReference type="NCBI Taxonomy" id="29159"/>
    <lineage>
        <taxon>Eukaryota</taxon>
        <taxon>Metazoa</taxon>
        <taxon>Spiralia</taxon>
        <taxon>Lophotrochozoa</taxon>
        <taxon>Mollusca</taxon>
        <taxon>Bivalvia</taxon>
        <taxon>Autobranchia</taxon>
        <taxon>Pteriomorphia</taxon>
        <taxon>Ostreida</taxon>
        <taxon>Ostreoidea</taxon>
        <taxon>Ostreidae</taxon>
        <taxon>Magallana</taxon>
    </lineage>
</organism>
<dbReference type="Pfam" id="PF25107">
    <property type="entry name" value="VWA7_N"/>
    <property type="match status" value="1"/>
</dbReference>
<evidence type="ECO:0000313" key="11">
    <source>
        <dbReference type="EnsemblMetazoa" id="G22924.3:cds"/>
    </source>
</evidence>
<evidence type="ECO:0000256" key="6">
    <source>
        <dbReference type="SAM" id="Phobius"/>
    </source>
</evidence>
<evidence type="ECO:0000256" key="2">
    <source>
        <dbReference type="ARBA" id="ARBA00022525"/>
    </source>
</evidence>
<dbReference type="Proteomes" id="UP000005408">
    <property type="component" value="Unassembled WGS sequence"/>
</dbReference>
<evidence type="ECO:0000256" key="4">
    <source>
        <dbReference type="ARBA" id="ARBA00023180"/>
    </source>
</evidence>
<dbReference type="InterPro" id="IPR052577">
    <property type="entry name" value="VWA7"/>
</dbReference>
<evidence type="ECO:0000256" key="7">
    <source>
        <dbReference type="SAM" id="SignalP"/>
    </source>
</evidence>
<feature type="domain" description="Hemicentin/VWA7 galactose-binding" evidence="8">
    <location>
        <begin position="562"/>
        <end position="641"/>
    </location>
</feature>
<feature type="signal peptide" evidence="7">
    <location>
        <begin position="1"/>
        <end position="23"/>
    </location>
</feature>
<dbReference type="InterPro" id="IPR036465">
    <property type="entry name" value="vWFA_dom_sf"/>
</dbReference>
<dbReference type="InterPro" id="IPR056862">
    <property type="entry name" value="VWA7_N"/>
</dbReference>
<sequence length="1044" mass="114308">MNPNTTVFILVFSLVLNVRFVFSFLPSSESTGERSDFTHGSITEDGIYKAVAEVIIEKVKPGTYHSNSHTDKVKAFFNLDNRSKHEFEKTVHYIVNKVNSAQRLYSSDTSRTMSCEHISAGNILLHLLRAKIIQLCRTRSTDWGPIRDILGEYLFTLQEFYSNTNWVEMSGSKPYTELGVQERLSIKISDAKEAMCTSCNHSKITLHTSTNSCASNLMKNGHLTSGYTSDQHIIKPYNGFPANAGKCSHGGPSDVYRGFPATGGINKETSDPGLSPHHHLHTEAGRAAVQATADFLVGQDTGLLYQIGLEQTTGLLGLDYRQHCYNCLSPALSVVFVIDDAGSVSGQLQEAFRHSVAIVNQARVSTAPFNYILSTTGNKEHGLFVTTNGEEFKNRLQFLQSSNGGNSLKTTLHATLNAMQQAQPGSCIFSFASTDPIANAKGKDTGLLHDALYLLENKNLHLMQFLQGNNSNSHTAVHKRISNHVTASPTDVHCFVPNANLHKQGKRGKRSNIFEEIALHTSSSVIQTSHSTLGDILGHVLQENMNIQTLGVDSFEMLSLTTHVFHIDPCISLFTVRLEGSTCSNIQLMRPDGSNQSFTGNASKDVIDSRTTILSVQHPLYGVWQVKNSPSSPCHLTVSGSGCIDFDYKIMEDLRGVKYQITTSSPVLGKKYTISVSVKEIPKNVTTNFQITEIYMKKSDGSTLTSLPVSDSSTGTTRTVSGEVILSEPFYVGIKGTMSSETVTREDQKVVTPVGGQIEFVPPFETLVYNEETSVSVRVSNAGTVKQTFKLTAADTARFLIDATKHVTLNGNQSKSIDFHLRAVPPKTSTKLTVTLEIERANSQIEHNFMVSTVKPPNVIVTSRTENCKKDIMNPNNCSRQQWEADLTVVFTANMTRLYISPISGALVLTFHRDAIDKNKFTATVKGDCCTSKTSIIAVDSAGNTKSSSINFSGENEFGISSYIKKQRDKMAEDSDPPTVWIAVGCVLGAMAGIGASVALIRKYKPFQNKVNSDPPDFPDPIPNQMSNGHSDNSRRSVFTGFGS</sequence>
<dbReference type="EnsemblMetazoa" id="G22924.4">
    <property type="protein sequence ID" value="G22924.4:cds"/>
    <property type="gene ID" value="G22924"/>
</dbReference>
<evidence type="ECO:0000259" key="9">
    <source>
        <dbReference type="Pfam" id="PF25106"/>
    </source>
</evidence>
<comment type="subcellular location">
    <subcellularLocation>
        <location evidence="1">Secreted</location>
    </subcellularLocation>
</comment>
<feature type="domain" description="VWA7 N-terminal" evidence="10">
    <location>
        <begin position="71"/>
        <end position="296"/>
    </location>
</feature>
<keyword evidence="3 7" id="KW-0732">Signal</keyword>
<dbReference type="EnsemblMetazoa" id="G22924.3">
    <property type="protein sequence ID" value="G22924.3:cds"/>
    <property type="gene ID" value="G22924"/>
</dbReference>
<dbReference type="PANTHER" id="PTHR14905:SF7">
    <property type="entry name" value="VON WILLEBRAND FACTOR A DOMAIN-CONTAINING PROTEIN 7"/>
    <property type="match status" value="1"/>
</dbReference>
<dbReference type="SUPFAM" id="SSF53300">
    <property type="entry name" value="vWA-like"/>
    <property type="match status" value="1"/>
</dbReference>